<evidence type="ECO:0000313" key="1">
    <source>
        <dbReference type="EMBL" id="AHF00321.1"/>
    </source>
</evidence>
<dbReference type="InterPro" id="IPR015943">
    <property type="entry name" value="WD40/YVTN_repeat-like_dom_sf"/>
</dbReference>
<dbReference type="EMBL" id="CP007029">
    <property type="protein sequence ID" value="AHF00321.1"/>
    <property type="molecule type" value="Genomic_DNA"/>
</dbReference>
<evidence type="ECO:0000313" key="2">
    <source>
        <dbReference type="Proteomes" id="UP000005289"/>
    </source>
</evidence>
<protein>
    <recommendedName>
        <fullName evidence="3">Photosynthesis system II assembly factor Ycf48/Hcf136-like domain-containing protein</fullName>
    </recommendedName>
</protein>
<dbReference type="RefSeq" id="WP_006746715.1">
    <property type="nucleotide sequence ID" value="NZ_CP007029.1"/>
</dbReference>
<dbReference type="SUPFAM" id="SSF63829">
    <property type="entry name" value="Calcium-dependent phosphotriesterase"/>
    <property type="match status" value="1"/>
</dbReference>
<dbReference type="KEGG" id="tti:THITH_16890"/>
<name>W0DTW9_9GAMM</name>
<organism evidence="1 2">
    <name type="scientific">Thioalkalivibrio paradoxus ARh 1</name>
    <dbReference type="NCBI Taxonomy" id="713585"/>
    <lineage>
        <taxon>Bacteria</taxon>
        <taxon>Pseudomonadati</taxon>
        <taxon>Pseudomonadota</taxon>
        <taxon>Gammaproteobacteria</taxon>
        <taxon>Chromatiales</taxon>
        <taxon>Ectothiorhodospiraceae</taxon>
        <taxon>Thioalkalivibrio</taxon>
    </lineage>
</organism>
<dbReference type="Gene3D" id="2.130.10.10">
    <property type="entry name" value="YVTN repeat-like/Quinoprotein amine dehydrogenase"/>
    <property type="match status" value="1"/>
</dbReference>
<keyword evidence="2" id="KW-1185">Reference proteome</keyword>
<accession>W0DTW9</accession>
<dbReference type="OrthoDB" id="5664384at2"/>
<gene>
    <name evidence="1" type="ORF">THITH_16890</name>
</gene>
<reference evidence="1 2" key="1">
    <citation type="submission" date="2013-12" db="EMBL/GenBank/DDBJ databases">
        <authorList>
            <consortium name="DOE Joint Genome Institute"/>
            <person name="Muyzer G."/>
            <person name="Huntemann M."/>
            <person name="Han J."/>
            <person name="Chen A."/>
            <person name="Kyrpides N."/>
            <person name="Mavromatis K."/>
            <person name="Markowitz V."/>
            <person name="Palaniappan K."/>
            <person name="Ivanova N."/>
            <person name="Schaumberg A."/>
            <person name="Pati A."/>
            <person name="Liolios K."/>
            <person name="Nordberg H.P."/>
            <person name="Cantor M.N."/>
            <person name="Hua S.X."/>
            <person name="Woyke T."/>
        </authorList>
    </citation>
    <scope>NUCLEOTIDE SEQUENCE [LARGE SCALE GENOMIC DNA]</scope>
    <source>
        <strain evidence="1 2">ARh 1</strain>
    </source>
</reference>
<dbReference type="AlphaFoldDB" id="W0DTW9"/>
<proteinExistence type="predicted"/>
<dbReference type="HOGENOM" id="CLU_425086_0_0_6"/>
<dbReference type="Proteomes" id="UP000005289">
    <property type="component" value="Chromosome"/>
</dbReference>
<sequence length="644" mass="68970">MRLPRGLAGILAFGPRPNRPASGLQPFRLCWRHALALGLAVACLPAGFVSAGVVQLLHSSDDCLLVLTQEQGLFRECPEDLRPRWQAELPERPAAATETGTGQLWLATRGGLLRQNPDGDWSPVASAAAAWVRCGAAHCVAKFWGRGLHRLDRGEISRVTTEGLPPIPVQDALLQSDGGLIAAGFGTGVYRLGPGSERWEPLHAGLDNRHVLALAESPESRLYAATFGGGLYRLEPGQQAWARLANLPATDITAIAVASDGHILLGTRRQGLWWSTDAGSHWSGDSKIDGLIVSVAMGSAGLGWAADDTGDLYRLRDEQWHRVAFRDGFATRAVAVDDEGTIVVLQGRTLFQTRYPAGDWSVVATPPALDDAEERIAMTFAPSGALYLGAWDRGLYLSRDAGGHWQDAADGLPGPPGTGVRTLGVAANGDLLAVANDHGHSAFTAPRASYRQEDDRPSDYRIYRRSGSSWDPLFKLGQTPGDEPVNGIGLLPDRRLLAWGRNAIGIADADLTGWQVYRLGDMAAGPPQIAADGAIWVDRGRPGQSEYWALHPGEPDWTGPEPRPDERFHGFVPVDGGDWLALTPQGRLARLRHASEGLSVLAVHAAPIPLERFAANAAGQVVAGARDRVFLSSNGGATWNEITP</sequence>
<evidence type="ECO:0008006" key="3">
    <source>
        <dbReference type="Google" id="ProtNLM"/>
    </source>
</evidence>
<dbReference type="SUPFAM" id="SSF110296">
    <property type="entry name" value="Oligoxyloglucan reducing end-specific cellobiohydrolase"/>
    <property type="match status" value="1"/>
</dbReference>